<dbReference type="GeneID" id="37025023"/>
<proteinExistence type="predicted"/>
<evidence type="ECO:0000313" key="2">
    <source>
        <dbReference type="EMBL" id="PWN29381.1"/>
    </source>
</evidence>
<dbReference type="EMBL" id="KZ819663">
    <property type="protein sequence ID" value="PWN29381.1"/>
    <property type="molecule type" value="Genomic_DNA"/>
</dbReference>
<dbReference type="AlphaFoldDB" id="A0A316UYJ5"/>
<reference evidence="2 3" key="1">
    <citation type="journal article" date="2018" name="Mol. Biol. Evol.">
        <title>Broad Genomic Sampling Reveals a Smut Pathogenic Ancestry of the Fungal Clade Ustilaginomycotina.</title>
        <authorList>
            <person name="Kijpornyongpan T."/>
            <person name="Mondo S.J."/>
            <person name="Barry K."/>
            <person name="Sandor L."/>
            <person name="Lee J."/>
            <person name="Lipzen A."/>
            <person name="Pangilinan J."/>
            <person name="LaButti K."/>
            <person name="Hainaut M."/>
            <person name="Henrissat B."/>
            <person name="Grigoriev I.V."/>
            <person name="Spatafora J.W."/>
            <person name="Aime M.C."/>
        </authorList>
    </citation>
    <scope>NUCLEOTIDE SEQUENCE [LARGE SCALE GENOMIC DNA]</scope>
    <source>
        <strain evidence="2 3">MCA 5214</strain>
    </source>
</reference>
<dbReference type="RefSeq" id="XP_025363993.1">
    <property type="nucleotide sequence ID" value="XM_025503200.1"/>
</dbReference>
<keyword evidence="3" id="KW-1185">Reference proteome</keyword>
<protein>
    <submittedName>
        <fullName evidence="2">Uncharacterized protein</fullName>
    </submittedName>
</protein>
<dbReference type="Proteomes" id="UP000245884">
    <property type="component" value="Unassembled WGS sequence"/>
</dbReference>
<sequence length="377" mass="37616">MIFPPAFAKSNCPGCCTPLVADEFAKEKPVLAAGAPNALPDAEAGEPPKEKDVLGVAEEAGGGVKAELPPEDPPKEKGFVAPEPLLAPPPKLNPVLEVNGFEAGGEAEDPPAAAGLAEPLAAVVFADPNEKPPVVVKGETEPAVEAGEADLGAKEKDGAGLGGAADAGEAAALSACFSCDAADASSLPLSELEDAAAPKSTFFPPKANPPLGSSNVGRSFGFSTGEDEAESALLKALPPKEKPPVGAGANLGGPLEDEDAAGAVEEELDTAAAGFAAGAVPFVAPPAAAFPFPAGAGASVGGAGHALLLTVVTLGPLCPLPSLSLTSCALFPLYRDRIISTTGARSSNSWSTSLPSRGMATSSVLFSEWFSPLRARR</sequence>
<name>A0A316UYJ5_9BASI</name>
<feature type="region of interest" description="Disordered" evidence="1">
    <location>
        <begin position="36"/>
        <end position="78"/>
    </location>
</feature>
<accession>A0A316UYJ5</accession>
<gene>
    <name evidence="2" type="ORF">BDZ90DRAFT_107200</name>
</gene>
<organism evidence="2 3">
    <name type="scientific">Jaminaea rosea</name>
    <dbReference type="NCBI Taxonomy" id="1569628"/>
    <lineage>
        <taxon>Eukaryota</taxon>
        <taxon>Fungi</taxon>
        <taxon>Dikarya</taxon>
        <taxon>Basidiomycota</taxon>
        <taxon>Ustilaginomycotina</taxon>
        <taxon>Exobasidiomycetes</taxon>
        <taxon>Microstromatales</taxon>
        <taxon>Microstromatales incertae sedis</taxon>
        <taxon>Jaminaea</taxon>
    </lineage>
</organism>
<evidence type="ECO:0000313" key="3">
    <source>
        <dbReference type="Proteomes" id="UP000245884"/>
    </source>
</evidence>
<evidence type="ECO:0000256" key="1">
    <source>
        <dbReference type="SAM" id="MobiDB-lite"/>
    </source>
</evidence>